<name>A0A6A5T9Y6_9PLEO</name>
<dbReference type="EMBL" id="ML977045">
    <property type="protein sequence ID" value="KAF1948954.1"/>
    <property type="molecule type" value="Genomic_DNA"/>
</dbReference>
<keyword evidence="1" id="KW-0812">Transmembrane</keyword>
<accession>A0A6A5T9Y6</accession>
<protein>
    <submittedName>
        <fullName evidence="2">Uncharacterized protein</fullName>
    </submittedName>
</protein>
<dbReference type="Proteomes" id="UP000800035">
    <property type="component" value="Unassembled WGS sequence"/>
</dbReference>
<feature type="transmembrane region" description="Helical" evidence="1">
    <location>
        <begin position="12"/>
        <end position="32"/>
    </location>
</feature>
<dbReference type="AlphaFoldDB" id="A0A6A5T9Y6"/>
<feature type="transmembrane region" description="Helical" evidence="1">
    <location>
        <begin position="85"/>
        <end position="107"/>
    </location>
</feature>
<evidence type="ECO:0000256" key="1">
    <source>
        <dbReference type="SAM" id="Phobius"/>
    </source>
</evidence>
<reference evidence="2" key="1">
    <citation type="journal article" date="2020" name="Stud. Mycol.">
        <title>101 Dothideomycetes genomes: a test case for predicting lifestyles and emergence of pathogens.</title>
        <authorList>
            <person name="Haridas S."/>
            <person name="Albert R."/>
            <person name="Binder M."/>
            <person name="Bloem J."/>
            <person name="Labutti K."/>
            <person name="Salamov A."/>
            <person name="Andreopoulos B."/>
            <person name="Baker S."/>
            <person name="Barry K."/>
            <person name="Bills G."/>
            <person name="Bluhm B."/>
            <person name="Cannon C."/>
            <person name="Castanera R."/>
            <person name="Culley D."/>
            <person name="Daum C."/>
            <person name="Ezra D."/>
            <person name="Gonzalez J."/>
            <person name="Henrissat B."/>
            <person name="Kuo A."/>
            <person name="Liang C."/>
            <person name="Lipzen A."/>
            <person name="Lutzoni F."/>
            <person name="Magnuson J."/>
            <person name="Mondo S."/>
            <person name="Nolan M."/>
            <person name="Ohm R."/>
            <person name="Pangilinan J."/>
            <person name="Park H.-J."/>
            <person name="Ramirez L."/>
            <person name="Alfaro M."/>
            <person name="Sun H."/>
            <person name="Tritt A."/>
            <person name="Yoshinaga Y."/>
            <person name="Zwiers L.-H."/>
            <person name="Turgeon B."/>
            <person name="Goodwin S."/>
            <person name="Spatafora J."/>
            <person name="Crous P."/>
            <person name="Grigoriev I."/>
        </authorList>
    </citation>
    <scope>NUCLEOTIDE SEQUENCE</scope>
    <source>
        <strain evidence="2">CBS 675.92</strain>
    </source>
</reference>
<sequence>MVFPTSKEDPGLVLTIMLIATSSLTSRMILSLSSATQSPTPKAVQILLLSTDIWHAMEFPMLLVYRPTIIKTAQPLFSLATAPSPFQLGVQIACLLFVELVLQAYLLGPIARMVTAKAAGSKADNASTAYNISWELIRIRTTFGLGCFILGMPAGWTAHIGLMHGLTIGAWMISRRAVFMM</sequence>
<feature type="transmembrane region" description="Helical" evidence="1">
    <location>
        <begin position="143"/>
        <end position="173"/>
    </location>
</feature>
<keyword evidence="1" id="KW-1133">Transmembrane helix</keyword>
<organism evidence="2 3">
    <name type="scientific">Byssothecium circinans</name>
    <dbReference type="NCBI Taxonomy" id="147558"/>
    <lineage>
        <taxon>Eukaryota</taxon>
        <taxon>Fungi</taxon>
        <taxon>Dikarya</taxon>
        <taxon>Ascomycota</taxon>
        <taxon>Pezizomycotina</taxon>
        <taxon>Dothideomycetes</taxon>
        <taxon>Pleosporomycetidae</taxon>
        <taxon>Pleosporales</taxon>
        <taxon>Massarineae</taxon>
        <taxon>Massarinaceae</taxon>
        <taxon>Byssothecium</taxon>
    </lineage>
</organism>
<evidence type="ECO:0000313" key="2">
    <source>
        <dbReference type="EMBL" id="KAF1948954.1"/>
    </source>
</evidence>
<gene>
    <name evidence="2" type="ORF">CC80DRAFT_599309</name>
</gene>
<proteinExistence type="predicted"/>
<keyword evidence="3" id="KW-1185">Reference proteome</keyword>
<keyword evidence="1" id="KW-0472">Membrane</keyword>
<evidence type="ECO:0000313" key="3">
    <source>
        <dbReference type="Proteomes" id="UP000800035"/>
    </source>
</evidence>